<evidence type="ECO:0000259" key="9">
    <source>
        <dbReference type="PROSITE" id="PS50280"/>
    </source>
</evidence>
<evidence type="ECO:0000256" key="8">
    <source>
        <dbReference type="SAM" id="MobiDB-lite"/>
    </source>
</evidence>
<dbReference type="Pfam" id="PF17907">
    <property type="entry name" value="AWS"/>
    <property type="match status" value="1"/>
</dbReference>
<evidence type="ECO:0000259" key="11">
    <source>
        <dbReference type="PROSITE" id="PS51215"/>
    </source>
</evidence>
<keyword evidence="4" id="KW-0489">Methyltransferase</keyword>
<feature type="region of interest" description="Disordered" evidence="8">
    <location>
        <begin position="234"/>
        <end position="260"/>
    </location>
</feature>
<dbReference type="GeneID" id="96008837"/>
<evidence type="ECO:0000259" key="10">
    <source>
        <dbReference type="PROSITE" id="PS50868"/>
    </source>
</evidence>
<dbReference type="GO" id="GO:0042054">
    <property type="term" value="F:histone methyltransferase activity"/>
    <property type="evidence" value="ECO:0007669"/>
    <property type="project" value="InterPro"/>
</dbReference>
<dbReference type="AlphaFoldDB" id="A0AB34KKT1"/>
<feature type="compositionally biased region" description="Polar residues" evidence="8">
    <location>
        <begin position="753"/>
        <end position="763"/>
    </location>
</feature>
<keyword evidence="3" id="KW-0158">Chromosome</keyword>
<feature type="compositionally biased region" description="Polar residues" evidence="8">
    <location>
        <begin position="42"/>
        <end position="53"/>
    </location>
</feature>
<dbReference type="Gene3D" id="2.170.270.10">
    <property type="entry name" value="SET domain"/>
    <property type="match status" value="1"/>
</dbReference>
<evidence type="ECO:0000313" key="13">
    <source>
        <dbReference type="Proteomes" id="UP000803884"/>
    </source>
</evidence>
<dbReference type="EMBL" id="JAAQHG020000030">
    <property type="protein sequence ID" value="KAL1583908.1"/>
    <property type="molecule type" value="Genomic_DNA"/>
</dbReference>
<dbReference type="GO" id="GO:0005694">
    <property type="term" value="C:chromosome"/>
    <property type="evidence" value="ECO:0007669"/>
    <property type="project" value="UniProtKB-SubCell"/>
</dbReference>
<evidence type="ECO:0000256" key="5">
    <source>
        <dbReference type="ARBA" id="ARBA00022679"/>
    </source>
</evidence>
<dbReference type="InterPro" id="IPR006560">
    <property type="entry name" value="AWS_dom"/>
</dbReference>
<dbReference type="Pfam" id="PF00856">
    <property type="entry name" value="SET"/>
    <property type="match status" value="1"/>
</dbReference>
<feature type="compositionally biased region" description="Basic and acidic residues" evidence="8">
    <location>
        <begin position="647"/>
        <end position="704"/>
    </location>
</feature>
<comment type="caution">
    <text evidence="12">The sequence shown here is derived from an EMBL/GenBank/DDBJ whole genome shotgun (WGS) entry which is preliminary data.</text>
</comment>
<comment type="subcellular location">
    <subcellularLocation>
        <location evidence="2">Chromosome</location>
    </subcellularLocation>
    <subcellularLocation>
        <location evidence="1">Nucleus</location>
    </subcellularLocation>
</comment>
<keyword evidence="13" id="KW-1185">Reference proteome</keyword>
<dbReference type="SMART" id="SM00508">
    <property type="entry name" value="PostSET"/>
    <property type="match status" value="1"/>
</dbReference>
<feature type="compositionally biased region" description="Basic and acidic residues" evidence="8">
    <location>
        <begin position="630"/>
        <end position="639"/>
    </location>
</feature>
<feature type="region of interest" description="Disordered" evidence="8">
    <location>
        <begin position="151"/>
        <end position="178"/>
    </location>
</feature>
<evidence type="ECO:0000256" key="3">
    <source>
        <dbReference type="ARBA" id="ARBA00022454"/>
    </source>
</evidence>
<feature type="compositionally biased region" description="Polar residues" evidence="8">
    <location>
        <begin position="291"/>
        <end position="300"/>
    </location>
</feature>
<dbReference type="InterPro" id="IPR001214">
    <property type="entry name" value="SET_dom"/>
</dbReference>
<keyword evidence="5" id="KW-0808">Transferase</keyword>
<evidence type="ECO:0000256" key="4">
    <source>
        <dbReference type="ARBA" id="ARBA00022603"/>
    </source>
</evidence>
<dbReference type="PROSITE" id="PS51215">
    <property type="entry name" value="AWS"/>
    <property type="match status" value="1"/>
</dbReference>
<feature type="compositionally biased region" description="Basic residues" evidence="8">
    <location>
        <begin position="705"/>
        <end position="714"/>
    </location>
</feature>
<gene>
    <name evidence="12" type="ORF">WHR41_07394</name>
</gene>
<feature type="domain" description="Post-SET" evidence="10">
    <location>
        <begin position="578"/>
        <end position="594"/>
    </location>
</feature>
<protein>
    <submittedName>
        <fullName evidence="12">Uncharacterized protein</fullName>
    </submittedName>
</protein>
<dbReference type="InterPro" id="IPR050777">
    <property type="entry name" value="SET2_Histone-Lys_MeTrsfase"/>
</dbReference>
<proteinExistence type="predicted"/>
<dbReference type="GO" id="GO:0005634">
    <property type="term" value="C:nucleus"/>
    <property type="evidence" value="ECO:0007669"/>
    <property type="project" value="UniProtKB-SubCell"/>
</dbReference>
<evidence type="ECO:0000256" key="7">
    <source>
        <dbReference type="ARBA" id="ARBA00023242"/>
    </source>
</evidence>
<dbReference type="Proteomes" id="UP000803884">
    <property type="component" value="Unassembled WGS sequence"/>
</dbReference>
<dbReference type="SUPFAM" id="SSF82199">
    <property type="entry name" value="SET domain"/>
    <property type="match status" value="1"/>
</dbReference>
<dbReference type="SMART" id="SM00317">
    <property type="entry name" value="SET"/>
    <property type="match status" value="1"/>
</dbReference>
<reference evidence="12 13" key="1">
    <citation type="journal article" date="2020" name="Microbiol. Resour. Announc.">
        <title>Draft Genome Sequence of a Cladosporium Species Isolated from the Mesophotic Ascidian Didemnum maculosum.</title>
        <authorList>
            <person name="Gioti A."/>
            <person name="Siaperas R."/>
            <person name="Nikolaivits E."/>
            <person name="Le Goff G."/>
            <person name="Ouazzani J."/>
            <person name="Kotoulas G."/>
            <person name="Topakas E."/>
        </authorList>
    </citation>
    <scope>NUCLEOTIDE SEQUENCE [LARGE SCALE GENOMIC DNA]</scope>
    <source>
        <strain evidence="12 13">TM138-S3</strain>
    </source>
</reference>
<dbReference type="InterPro" id="IPR003616">
    <property type="entry name" value="Post-SET_dom"/>
</dbReference>
<feature type="compositionally biased region" description="Polar residues" evidence="8">
    <location>
        <begin position="860"/>
        <end position="870"/>
    </location>
</feature>
<dbReference type="PROSITE" id="PS50868">
    <property type="entry name" value="POST_SET"/>
    <property type="match status" value="1"/>
</dbReference>
<feature type="domain" description="SET" evidence="9">
    <location>
        <begin position="454"/>
        <end position="571"/>
    </location>
</feature>
<evidence type="ECO:0000256" key="2">
    <source>
        <dbReference type="ARBA" id="ARBA00004286"/>
    </source>
</evidence>
<dbReference type="GO" id="GO:0032259">
    <property type="term" value="P:methylation"/>
    <property type="evidence" value="ECO:0007669"/>
    <property type="project" value="UniProtKB-KW"/>
</dbReference>
<evidence type="ECO:0000313" key="12">
    <source>
        <dbReference type="EMBL" id="KAL1583908.1"/>
    </source>
</evidence>
<feature type="domain" description="AWS" evidence="11">
    <location>
        <begin position="392"/>
        <end position="443"/>
    </location>
</feature>
<feature type="compositionally biased region" description="Basic and acidic residues" evidence="8">
    <location>
        <begin position="604"/>
        <end position="622"/>
    </location>
</feature>
<keyword evidence="6" id="KW-0949">S-adenosyl-L-methionine</keyword>
<accession>A0AB34KKT1</accession>
<keyword evidence="7" id="KW-0539">Nucleus</keyword>
<dbReference type="InterPro" id="IPR046341">
    <property type="entry name" value="SET_dom_sf"/>
</dbReference>
<evidence type="ECO:0000256" key="1">
    <source>
        <dbReference type="ARBA" id="ARBA00004123"/>
    </source>
</evidence>
<feature type="region of interest" description="Disordered" evidence="8">
    <location>
        <begin position="286"/>
        <end position="326"/>
    </location>
</feature>
<feature type="compositionally biased region" description="Polar residues" evidence="8">
    <location>
        <begin position="806"/>
        <end position="815"/>
    </location>
</feature>
<feature type="region of interest" description="Disordered" evidence="8">
    <location>
        <begin position="1"/>
        <end position="89"/>
    </location>
</feature>
<evidence type="ECO:0000256" key="6">
    <source>
        <dbReference type="ARBA" id="ARBA00022691"/>
    </source>
</evidence>
<sequence>MARPLSADMTREPSVDSSVLSTIHVHASEEDSSSDRVPASTPPTSLGDSSSVGSVKGATAPSHQDPPTMAIAEEDAPAGRRSRRSRASVNYNLTELSNAQVVESANASRNVSGLTGRTLVSAADDDDQEHSPGTSFGDKVEKAMQMDWEIPEDLPPRPASGATLQRKTSVRDRVKKAAGKVGSVLGKRSREMMEAGKRKVGELKGGNDRHSKYLKELDTGVKGVLDEMDFDLDDEEEKEKVRPAKKAKKEKAQAAVKPVAPPLVKTSSAFGNVTAKKGKRWQREGLYVGQSIDTDGTQPGSKKKLQKKRPGSSGSAGTLDSQASRAKRTMMPMPMFGYLGEEKQVDFKIPYDIFAPTFKKGDAKPKDWTDKPNRQNRIVGDAREIWFKKGSLAQSLCICQPPAEGEQGCDYDCLNRAMHYECNENNCNLNGVGCSNRPFAQLNARIKKGGPYDIGVEVVKTTNRGFGVRACRTFAPGEIIMEYTGEIITEYECERRMTEIYSKSDNYYLMQFDRGLVIDGTKGSMGRFVNHSCAPNCEVRMMRGADDRPHMGIFAGDDGVVTGEELTYDYNFDNFGSSQQTCHCGASSCRGFLSKRLNAVEQKLRDKEEKERQRKAAEEAMRNAEAAVQAKKEKDERGPGWRGWLDLTDRQVREQLKKEKQEKEEAAKNSDRARRMAARRGEYVPPLPKKEEQTPEKPATEFKKPARNSSRRHTSTSTINTQKSTIRKVPTSPGQAAPEHPSMTPKPKRPGHNRTNSAVSATGSRFREEINSHRARPTSSGSATAALLQQASFAVSDNEDDENDNVTLAATSSKTDQSKKRKLGNALKNVAGAVGIGRGGKRPESSSSSGVKKATPGKLRQSTLSFARSM</sequence>
<feature type="region of interest" description="Disordered" evidence="8">
    <location>
        <begin position="604"/>
        <end position="870"/>
    </location>
</feature>
<feature type="compositionally biased region" description="Polar residues" evidence="8">
    <location>
        <begin position="777"/>
        <end position="795"/>
    </location>
</feature>
<name>A0AB34KKT1_9PEZI</name>
<dbReference type="RefSeq" id="XP_069227014.1">
    <property type="nucleotide sequence ID" value="XM_069375999.1"/>
</dbReference>
<feature type="compositionally biased region" description="Basic residues" evidence="8">
    <location>
        <begin position="301"/>
        <end position="310"/>
    </location>
</feature>
<feature type="compositionally biased region" description="Polar residues" evidence="8">
    <location>
        <begin position="312"/>
        <end position="324"/>
    </location>
</feature>
<organism evidence="12 13">
    <name type="scientific">Cladosporium halotolerans</name>
    <dbReference type="NCBI Taxonomy" id="1052096"/>
    <lineage>
        <taxon>Eukaryota</taxon>
        <taxon>Fungi</taxon>
        <taxon>Dikarya</taxon>
        <taxon>Ascomycota</taxon>
        <taxon>Pezizomycotina</taxon>
        <taxon>Dothideomycetes</taxon>
        <taxon>Dothideomycetidae</taxon>
        <taxon>Cladosporiales</taxon>
        <taxon>Cladosporiaceae</taxon>
        <taxon>Cladosporium</taxon>
    </lineage>
</organism>
<dbReference type="SMART" id="SM00570">
    <property type="entry name" value="AWS"/>
    <property type="match status" value="1"/>
</dbReference>
<dbReference type="PROSITE" id="PS50280">
    <property type="entry name" value="SET"/>
    <property type="match status" value="1"/>
</dbReference>
<dbReference type="PANTHER" id="PTHR22884">
    <property type="entry name" value="SET DOMAIN PROTEINS"/>
    <property type="match status" value="1"/>
</dbReference>